<proteinExistence type="predicted"/>
<feature type="non-terminal residue" evidence="3">
    <location>
        <position position="162"/>
    </location>
</feature>
<dbReference type="OrthoDB" id="3997763at2759"/>
<keyword evidence="4" id="KW-1185">Reference proteome</keyword>
<dbReference type="Pfam" id="PF13928">
    <property type="entry name" value="Flocculin_t3"/>
    <property type="match status" value="3"/>
</dbReference>
<organism evidence="3 4">
    <name type="scientific">[Candida] arabinofermentans NRRL YB-2248</name>
    <dbReference type="NCBI Taxonomy" id="983967"/>
    <lineage>
        <taxon>Eukaryota</taxon>
        <taxon>Fungi</taxon>
        <taxon>Dikarya</taxon>
        <taxon>Ascomycota</taxon>
        <taxon>Saccharomycotina</taxon>
        <taxon>Pichiomycetes</taxon>
        <taxon>Pichiales</taxon>
        <taxon>Pichiaceae</taxon>
        <taxon>Ogataea</taxon>
        <taxon>Ogataea/Candida clade</taxon>
    </lineage>
</organism>
<keyword evidence="1" id="KW-0732">Signal</keyword>
<dbReference type="AlphaFoldDB" id="A0A1E4T2B6"/>
<sequence length="162" mass="16260">ATTTPTSTAAPHTTTEVITSCSKAGCTTYTTKELVSSYTTTISGEVTVITTYCPLTGEATSSSTSESALVSSKGGAATVVVTLSSYTTTISGTETVVTTYCPVTKDSSSSTSTTSASNVATTVITTSGSTITTGLTVIKTTSKGEVTVYTTYCPLSSEKAAS</sequence>
<evidence type="ECO:0000256" key="1">
    <source>
        <dbReference type="ARBA" id="ARBA00022729"/>
    </source>
</evidence>
<evidence type="ECO:0000313" key="3">
    <source>
        <dbReference type="EMBL" id="ODV85895.1"/>
    </source>
</evidence>
<dbReference type="Proteomes" id="UP000094801">
    <property type="component" value="Unassembled WGS sequence"/>
</dbReference>
<accession>A0A1E4T2B6</accession>
<evidence type="ECO:0000256" key="2">
    <source>
        <dbReference type="ARBA" id="ARBA00023180"/>
    </source>
</evidence>
<gene>
    <name evidence="3" type="ORF">CANARDRAFT_189381</name>
</gene>
<reference evidence="4" key="1">
    <citation type="submission" date="2016-04" db="EMBL/GenBank/DDBJ databases">
        <title>Comparative genomics of biotechnologically important yeasts.</title>
        <authorList>
            <consortium name="DOE Joint Genome Institute"/>
            <person name="Riley R."/>
            <person name="Haridas S."/>
            <person name="Wolfe K.H."/>
            <person name="Lopes M.R."/>
            <person name="Hittinger C.T."/>
            <person name="Goker M."/>
            <person name="Salamov A."/>
            <person name="Wisecaver J."/>
            <person name="Long T.M."/>
            <person name="Aerts A.L."/>
            <person name="Barry K."/>
            <person name="Choi C."/>
            <person name="Clum A."/>
            <person name="Coughlan A.Y."/>
            <person name="Deshpande S."/>
            <person name="Douglass A.P."/>
            <person name="Hanson S.J."/>
            <person name="Klenk H.-P."/>
            <person name="Labutti K."/>
            <person name="Lapidus A."/>
            <person name="Lindquist E."/>
            <person name="Lipzen A."/>
            <person name="Meier-Kolthoff J.P."/>
            <person name="Ohm R.A."/>
            <person name="Otillar R.P."/>
            <person name="Pangilinan J."/>
            <person name="Peng Y."/>
            <person name="Rokas A."/>
            <person name="Rosa C.A."/>
            <person name="Scheuner C."/>
            <person name="Sibirny A.A."/>
            <person name="Slot J.C."/>
            <person name="Stielow J.B."/>
            <person name="Sun H."/>
            <person name="Kurtzman C.P."/>
            <person name="Blackwell M."/>
            <person name="Grigoriev I.V."/>
            <person name="Jeffries T.W."/>
        </authorList>
    </citation>
    <scope>NUCLEOTIDE SEQUENCE [LARGE SCALE GENOMIC DNA]</scope>
    <source>
        <strain evidence="4">NRRL YB-2248</strain>
    </source>
</reference>
<feature type="non-terminal residue" evidence="3">
    <location>
        <position position="1"/>
    </location>
</feature>
<keyword evidence="2" id="KW-0325">Glycoprotein</keyword>
<dbReference type="EMBL" id="KV453851">
    <property type="protein sequence ID" value="ODV85895.1"/>
    <property type="molecule type" value="Genomic_DNA"/>
</dbReference>
<dbReference type="STRING" id="983967.A0A1E4T2B6"/>
<protein>
    <submittedName>
        <fullName evidence="3">Uncharacterized protein</fullName>
    </submittedName>
</protein>
<evidence type="ECO:0000313" key="4">
    <source>
        <dbReference type="Proteomes" id="UP000094801"/>
    </source>
</evidence>
<dbReference type="InterPro" id="IPR025928">
    <property type="entry name" value="Flocculin_t3_rpt"/>
</dbReference>
<name>A0A1E4T2B6_9ASCO</name>